<keyword evidence="3" id="KW-1185">Reference proteome</keyword>
<reference evidence="2 3" key="1">
    <citation type="submission" date="2020-08" db="EMBL/GenBank/DDBJ databases">
        <title>Plant Genome Project.</title>
        <authorList>
            <person name="Zhang R.-G."/>
        </authorList>
    </citation>
    <scope>NUCLEOTIDE SEQUENCE [LARGE SCALE GENOMIC DNA]</scope>
    <source>
        <strain evidence="2">WSP0</strain>
        <tissue evidence="2">Leaf</tissue>
    </source>
</reference>
<gene>
    <name evidence="2" type="ORF">RHGRI_017714</name>
</gene>
<feature type="region of interest" description="Disordered" evidence="1">
    <location>
        <begin position="62"/>
        <end position="84"/>
    </location>
</feature>
<accession>A0AAV6JYZ0</accession>
<dbReference type="Proteomes" id="UP000823749">
    <property type="component" value="Chromosome 6"/>
</dbReference>
<protein>
    <submittedName>
        <fullName evidence="2">Uncharacterized protein</fullName>
    </submittedName>
</protein>
<dbReference type="EMBL" id="JACTNZ010000006">
    <property type="protein sequence ID" value="KAG5545339.1"/>
    <property type="molecule type" value="Genomic_DNA"/>
</dbReference>
<evidence type="ECO:0000313" key="3">
    <source>
        <dbReference type="Proteomes" id="UP000823749"/>
    </source>
</evidence>
<evidence type="ECO:0000313" key="2">
    <source>
        <dbReference type="EMBL" id="KAG5545339.1"/>
    </source>
</evidence>
<proteinExistence type="predicted"/>
<dbReference type="AlphaFoldDB" id="A0AAV6JYZ0"/>
<evidence type="ECO:0000256" key="1">
    <source>
        <dbReference type="SAM" id="MobiDB-lite"/>
    </source>
</evidence>
<comment type="caution">
    <text evidence="2">The sequence shown here is derived from an EMBL/GenBank/DDBJ whole genome shotgun (WGS) entry which is preliminary data.</text>
</comment>
<name>A0AAV6JYZ0_9ERIC</name>
<sequence>MISQVSYKKHFILNVPERSYIFQLKPNILPFNYQTNLGIAHYVSGSMSKMEMEACKQMRVSRTMDHMSSRQRRHGICMKMTMSP</sequence>
<organism evidence="2 3">
    <name type="scientific">Rhododendron griersonianum</name>
    <dbReference type="NCBI Taxonomy" id="479676"/>
    <lineage>
        <taxon>Eukaryota</taxon>
        <taxon>Viridiplantae</taxon>
        <taxon>Streptophyta</taxon>
        <taxon>Embryophyta</taxon>
        <taxon>Tracheophyta</taxon>
        <taxon>Spermatophyta</taxon>
        <taxon>Magnoliopsida</taxon>
        <taxon>eudicotyledons</taxon>
        <taxon>Gunneridae</taxon>
        <taxon>Pentapetalae</taxon>
        <taxon>asterids</taxon>
        <taxon>Ericales</taxon>
        <taxon>Ericaceae</taxon>
        <taxon>Ericoideae</taxon>
        <taxon>Rhodoreae</taxon>
        <taxon>Rhododendron</taxon>
    </lineage>
</organism>